<dbReference type="SUPFAM" id="SSF56925">
    <property type="entry name" value="OMPA-like"/>
    <property type="match status" value="1"/>
</dbReference>
<dbReference type="InterPro" id="IPR011250">
    <property type="entry name" value="OMP/PagP_B-barrel"/>
</dbReference>
<accession>A0ABW1DNB0</accession>
<protein>
    <submittedName>
        <fullName evidence="3">S-layer homology domain-containing protein</fullName>
    </submittedName>
</protein>
<keyword evidence="1" id="KW-0732">Signal</keyword>
<sequence length="362" mass="36536">MKKAVLVMVFLGGAVSAQTAAPAPAAVPNPNQVVITDVPADHWARQAVALAMSKGWITGFPDGTFRGTQPLTRYQAALIFTRVLSSDALQGATSAELQVFQAGMASVQQELALALGRIDALATLVGEQQAQLQDAAAQGQASAEQIAALRVQVDSLAAAQRGTQAQLDTAMQLLSNSVTATAPGTATPPPANLADPSRLPDARFTVSNTIPAAGSTSRILAGGGVAYSTSGGVQALVAADYPFSDRLSATFRGTLAPKTSSGSLALGAQYRFAGRSDFTPSLGLSAGAAFSRASTADTAAGVGSGLFVQALAGVDYRMASTITLFAEAGLRYSLSNNGSGTGPGAGSGGVTPVFHGGLKFNF</sequence>
<feature type="chain" id="PRO_5045378330" evidence="1">
    <location>
        <begin position="21"/>
        <end position="362"/>
    </location>
</feature>
<dbReference type="InterPro" id="IPR001119">
    <property type="entry name" value="SLH_dom"/>
</dbReference>
<evidence type="ECO:0000313" key="3">
    <source>
        <dbReference type="EMBL" id="MFC5849453.1"/>
    </source>
</evidence>
<keyword evidence="4" id="KW-1185">Reference proteome</keyword>
<feature type="signal peptide" evidence="1">
    <location>
        <begin position="1"/>
        <end position="20"/>
    </location>
</feature>
<feature type="domain" description="SLH" evidence="2">
    <location>
        <begin position="31"/>
        <end position="94"/>
    </location>
</feature>
<dbReference type="PANTHER" id="PTHR43308:SF1">
    <property type="entry name" value="OUTER MEMBRANE PROTEIN ALPHA"/>
    <property type="match status" value="1"/>
</dbReference>
<dbReference type="Proteomes" id="UP001595979">
    <property type="component" value="Unassembled WGS sequence"/>
</dbReference>
<gene>
    <name evidence="3" type="ORF">ACFPQ6_14160</name>
</gene>
<dbReference type="RefSeq" id="WP_380050610.1">
    <property type="nucleotide sequence ID" value="NZ_JBHSOH010000020.1"/>
</dbReference>
<dbReference type="Pfam" id="PF00395">
    <property type="entry name" value="SLH"/>
    <property type="match status" value="1"/>
</dbReference>
<dbReference type="EMBL" id="JBHSOH010000020">
    <property type="protein sequence ID" value="MFC5849453.1"/>
    <property type="molecule type" value="Genomic_DNA"/>
</dbReference>
<comment type="caution">
    <text evidence="3">The sequence shown here is derived from an EMBL/GenBank/DDBJ whole genome shotgun (WGS) entry which is preliminary data.</text>
</comment>
<dbReference type="PROSITE" id="PS51272">
    <property type="entry name" value="SLH"/>
    <property type="match status" value="1"/>
</dbReference>
<dbReference type="InterPro" id="IPR051465">
    <property type="entry name" value="Cell_Envelope_Struct_Comp"/>
</dbReference>
<evidence type="ECO:0000256" key="1">
    <source>
        <dbReference type="SAM" id="SignalP"/>
    </source>
</evidence>
<dbReference type="Gene3D" id="2.40.160.20">
    <property type="match status" value="1"/>
</dbReference>
<name>A0ABW1DNB0_9DEIO</name>
<organism evidence="3 4">
    <name type="scientific">Deinococcus petrolearius</name>
    <dbReference type="NCBI Taxonomy" id="1751295"/>
    <lineage>
        <taxon>Bacteria</taxon>
        <taxon>Thermotogati</taxon>
        <taxon>Deinococcota</taxon>
        <taxon>Deinococci</taxon>
        <taxon>Deinococcales</taxon>
        <taxon>Deinococcaceae</taxon>
        <taxon>Deinococcus</taxon>
    </lineage>
</organism>
<reference evidence="4" key="1">
    <citation type="journal article" date="2019" name="Int. J. Syst. Evol. Microbiol.">
        <title>The Global Catalogue of Microorganisms (GCM) 10K type strain sequencing project: providing services to taxonomists for standard genome sequencing and annotation.</title>
        <authorList>
            <consortium name="The Broad Institute Genomics Platform"/>
            <consortium name="The Broad Institute Genome Sequencing Center for Infectious Disease"/>
            <person name="Wu L."/>
            <person name="Ma J."/>
        </authorList>
    </citation>
    <scope>NUCLEOTIDE SEQUENCE [LARGE SCALE GENOMIC DNA]</scope>
    <source>
        <strain evidence="4">CGMCC 1.15053</strain>
    </source>
</reference>
<evidence type="ECO:0000259" key="2">
    <source>
        <dbReference type="PROSITE" id="PS51272"/>
    </source>
</evidence>
<dbReference type="PANTHER" id="PTHR43308">
    <property type="entry name" value="OUTER MEMBRANE PROTEIN ALPHA-RELATED"/>
    <property type="match status" value="1"/>
</dbReference>
<proteinExistence type="predicted"/>
<evidence type="ECO:0000313" key="4">
    <source>
        <dbReference type="Proteomes" id="UP001595979"/>
    </source>
</evidence>